<protein>
    <submittedName>
        <fullName evidence="1">Uncharacterized protein</fullName>
    </submittedName>
</protein>
<gene>
    <name evidence="1" type="ORF">D5018_05720</name>
</gene>
<keyword evidence="2" id="KW-1185">Reference proteome</keyword>
<evidence type="ECO:0000313" key="1">
    <source>
        <dbReference type="EMBL" id="RLV60601.1"/>
    </source>
</evidence>
<organism evidence="1 2">
    <name type="scientific">Parashewanella curva</name>
    <dbReference type="NCBI Taxonomy" id="2338552"/>
    <lineage>
        <taxon>Bacteria</taxon>
        <taxon>Pseudomonadati</taxon>
        <taxon>Pseudomonadota</taxon>
        <taxon>Gammaproteobacteria</taxon>
        <taxon>Alteromonadales</taxon>
        <taxon>Shewanellaceae</taxon>
        <taxon>Parashewanella</taxon>
    </lineage>
</organism>
<evidence type="ECO:0000313" key="2">
    <source>
        <dbReference type="Proteomes" id="UP000281474"/>
    </source>
</evidence>
<sequence length="396" mass="45147">MSITTSAPTSRVEFINAADFYTSEEALTNLEDGSFHQGSVIRLHLNDGTFAFYYVNSPLPTSPENRQLLISHYLNKTEGYTFTEANKLVKEHLKTFALYTTELNTQDNQIHHALLAAFHCIELKQKKQAQRLSEQQASLINNQANYLAALTIFMMFFKQTRCFERQAIKILDGEINSLETIAKGIIPKSLLGAVRLKKLLQRSCKPDAISQNIDAYLQRFMNIYFRLLTIFLQIHQAYSEVHAKEVADCLKNASEFRIEIGCGRGMATAALNPYLKVSAASDLARPIDPWPNVEVFQNSIVDTIKFYSEHDVLYLLHHPIGRCISEVVETKLPVLIYATGKRTLFEDKENVQLQILSFEHQPTCLDDDIACLLGINMTSEKFREKVELIPEKYLKK</sequence>
<dbReference type="Proteomes" id="UP000281474">
    <property type="component" value="Unassembled WGS sequence"/>
</dbReference>
<accession>A0A3L8PZ08</accession>
<comment type="caution">
    <text evidence="1">The sequence shown here is derived from an EMBL/GenBank/DDBJ whole genome shotgun (WGS) entry which is preliminary data.</text>
</comment>
<proteinExistence type="predicted"/>
<dbReference type="AlphaFoldDB" id="A0A3L8PZ08"/>
<dbReference type="EMBL" id="QZEI01000013">
    <property type="protein sequence ID" value="RLV60601.1"/>
    <property type="molecule type" value="Genomic_DNA"/>
</dbReference>
<dbReference type="RefSeq" id="WP_121838051.1">
    <property type="nucleotide sequence ID" value="NZ_ML014762.1"/>
</dbReference>
<dbReference type="OrthoDB" id="7070525at2"/>
<reference evidence="1 2" key="1">
    <citation type="submission" date="2018-09" db="EMBL/GenBank/DDBJ databases">
        <title>Phylogeny of the Shewanellaceae, and recommendation for two new genera, Pseudoshewanella and Parashewanella.</title>
        <authorList>
            <person name="Wang G."/>
        </authorList>
    </citation>
    <scope>NUCLEOTIDE SEQUENCE [LARGE SCALE GENOMIC DNA]</scope>
    <source>
        <strain evidence="1 2">C51</strain>
    </source>
</reference>
<name>A0A3L8PZ08_9GAMM</name>